<protein>
    <submittedName>
        <fullName evidence="1">Uncharacterized protein</fullName>
    </submittedName>
</protein>
<comment type="caution">
    <text evidence="1">The sequence shown here is derived from an EMBL/GenBank/DDBJ whole genome shotgun (WGS) entry which is preliminary data.</text>
</comment>
<dbReference type="EMBL" id="BPRB01000018">
    <property type="protein sequence ID" value="GJE58237.1"/>
    <property type="molecule type" value="Genomic_DNA"/>
</dbReference>
<dbReference type="RefSeq" id="WP_238180862.1">
    <property type="nucleotide sequence ID" value="NZ_BPRB01000018.1"/>
</dbReference>
<keyword evidence="2" id="KW-1185">Reference proteome</keyword>
<organism evidence="1 2">
    <name type="scientific">Methylobacterium trifolii</name>
    <dbReference type="NCBI Taxonomy" id="1003092"/>
    <lineage>
        <taxon>Bacteria</taxon>
        <taxon>Pseudomonadati</taxon>
        <taxon>Pseudomonadota</taxon>
        <taxon>Alphaproteobacteria</taxon>
        <taxon>Hyphomicrobiales</taxon>
        <taxon>Methylobacteriaceae</taxon>
        <taxon>Methylobacterium</taxon>
    </lineage>
</organism>
<sequence length="269" mass="29174">MPTPDQGSLDARILALLPTDGTPVLNRVMRAMLARACERPVSSEAYFSARDRLLADRSIGRLRGQGGQVFLATEAEALPAPPADRSADEPDAWPEAKLMGPLRAYLEGPFRAGLDLSDALCLVQDTSTIGRGQWSRPDFVLVTAMRFRLLPGAQVDVHSFELKTEAGGTVQAVHEALAQTRFTHFGHLVWHLPTGSKAETRLAEIEAHCDAHGIGLIRLRDPKRAESGEILVDPKRRATLPAVIDGFLESRLSAKHRAALEAAVRGAQA</sequence>
<reference evidence="1" key="1">
    <citation type="journal article" date="2021" name="Front. Microbiol.">
        <title>Comprehensive Comparative Genomics and Phenotyping of Methylobacterium Species.</title>
        <authorList>
            <person name="Alessa O."/>
            <person name="Ogura Y."/>
            <person name="Fujitani Y."/>
            <person name="Takami H."/>
            <person name="Hayashi T."/>
            <person name="Sahin N."/>
            <person name="Tani A."/>
        </authorList>
    </citation>
    <scope>NUCLEOTIDE SEQUENCE</scope>
    <source>
        <strain evidence="1">DSM 23632</strain>
    </source>
</reference>
<evidence type="ECO:0000313" key="1">
    <source>
        <dbReference type="EMBL" id="GJE58237.1"/>
    </source>
</evidence>
<gene>
    <name evidence="1" type="ORF">MPOCJGCO_0316</name>
</gene>
<proteinExistence type="predicted"/>
<name>A0ABQ4TW62_9HYPH</name>
<accession>A0ABQ4TW62</accession>
<evidence type="ECO:0000313" key="2">
    <source>
        <dbReference type="Proteomes" id="UP001055057"/>
    </source>
</evidence>
<reference evidence="1" key="2">
    <citation type="submission" date="2021-08" db="EMBL/GenBank/DDBJ databases">
        <authorList>
            <person name="Tani A."/>
            <person name="Ola A."/>
            <person name="Ogura Y."/>
            <person name="Katsura K."/>
            <person name="Hayashi T."/>
        </authorList>
    </citation>
    <scope>NUCLEOTIDE SEQUENCE</scope>
    <source>
        <strain evidence="1">DSM 23632</strain>
    </source>
</reference>
<dbReference type="Proteomes" id="UP001055057">
    <property type="component" value="Unassembled WGS sequence"/>
</dbReference>